<proteinExistence type="inferred from homology"/>
<dbReference type="InterPro" id="IPR002347">
    <property type="entry name" value="SDR_fam"/>
</dbReference>
<dbReference type="KEGG" id="bvy:NCTC9239_02339"/>
<accession>A0A4P1K9P5</accession>
<dbReference type="GO" id="GO:0008874">
    <property type="term" value="F:gluconate 5-dehydrogenase activity"/>
    <property type="evidence" value="ECO:0007669"/>
    <property type="project" value="UniProtKB-EC"/>
</dbReference>
<comment type="similarity">
    <text evidence="1">Belongs to the short-chain dehydrogenases/reductases (SDR) family.</text>
</comment>
<dbReference type="PANTHER" id="PTHR43639:SF1">
    <property type="entry name" value="SHORT-CHAIN DEHYDROGENASE_REDUCTASE FAMILY PROTEIN"/>
    <property type="match status" value="1"/>
</dbReference>
<dbReference type="RefSeq" id="WP_134582107.1">
    <property type="nucleotide sequence ID" value="NZ_LR588407.1"/>
</dbReference>
<sequence>MTRNKAFETGAALVIGGGGGVGGAVARALAADGADVVLTYRSSRSAAEATAEAVRDLGRKADCHALDLTDHVAVAELVADVEREAGAIHTVVYAAGPMLPFKFLSSVTPGEFAEFLTGDTLAFFALMHAAIPALRRSRGSAVAIHTTGLYRWPLKDGLSVVPKAGVESMVKGFAREEGRFGVRVNGVALGVLDGGLFDKMKAAGQINEKFVDATIAAVPLGRLGQLEEIGDAAVFLASSRAAYVTGHSIVVDGGFHL</sequence>
<dbReference type="EC" id="1.1.1.69" evidence="3"/>
<evidence type="ECO:0000256" key="2">
    <source>
        <dbReference type="ARBA" id="ARBA00023002"/>
    </source>
</evidence>
<dbReference type="PRINTS" id="PR00081">
    <property type="entry name" value="GDHRDH"/>
</dbReference>
<gene>
    <name evidence="3" type="primary">gno</name>
    <name evidence="3" type="ORF">NCTC9239_02339</name>
</gene>
<dbReference type="Proteomes" id="UP000309952">
    <property type="component" value="Chromosome"/>
</dbReference>
<dbReference type="InterPro" id="IPR036291">
    <property type="entry name" value="NAD(P)-bd_dom_sf"/>
</dbReference>
<protein>
    <submittedName>
        <fullName evidence="3">Gluconate 5-dehydrogenase</fullName>
        <ecNumber evidence="3">1.1.1.69</ecNumber>
    </submittedName>
</protein>
<dbReference type="EMBL" id="LR588407">
    <property type="protein sequence ID" value="VTO17188.1"/>
    <property type="molecule type" value="Genomic_DNA"/>
</dbReference>
<dbReference type="Pfam" id="PF13561">
    <property type="entry name" value="adh_short_C2"/>
    <property type="match status" value="1"/>
</dbReference>
<dbReference type="AlphaFoldDB" id="A0A4P1K9P5"/>
<reference evidence="3 4" key="1">
    <citation type="submission" date="2019-04" db="EMBL/GenBank/DDBJ databases">
        <authorList>
            <consortium name="Pathogen Informatics"/>
        </authorList>
    </citation>
    <scope>NUCLEOTIDE SEQUENCE [LARGE SCALE GENOMIC DNA]</scope>
    <source>
        <strain evidence="3 4">NCTC9239</strain>
    </source>
</reference>
<evidence type="ECO:0000256" key="1">
    <source>
        <dbReference type="ARBA" id="ARBA00006484"/>
    </source>
</evidence>
<evidence type="ECO:0000313" key="3">
    <source>
        <dbReference type="EMBL" id="VTO17188.1"/>
    </source>
</evidence>
<name>A0A4P1K9P5_9CAUL</name>
<organism evidence="3 4">
    <name type="scientific">Brevundimonas vancanneytii</name>
    <dbReference type="NCBI Taxonomy" id="1325724"/>
    <lineage>
        <taxon>Bacteria</taxon>
        <taxon>Pseudomonadati</taxon>
        <taxon>Pseudomonadota</taxon>
        <taxon>Alphaproteobacteria</taxon>
        <taxon>Caulobacterales</taxon>
        <taxon>Caulobacteraceae</taxon>
        <taxon>Brevundimonas</taxon>
    </lineage>
</organism>
<keyword evidence="4" id="KW-1185">Reference proteome</keyword>
<keyword evidence="2 3" id="KW-0560">Oxidoreductase</keyword>
<dbReference type="SUPFAM" id="SSF51735">
    <property type="entry name" value="NAD(P)-binding Rossmann-fold domains"/>
    <property type="match status" value="1"/>
</dbReference>
<evidence type="ECO:0000313" key="4">
    <source>
        <dbReference type="Proteomes" id="UP000309952"/>
    </source>
</evidence>
<dbReference type="Gene3D" id="3.40.50.720">
    <property type="entry name" value="NAD(P)-binding Rossmann-like Domain"/>
    <property type="match status" value="1"/>
</dbReference>
<dbReference type="PANTHER" id="PTHR43639">
    <property type="entry name" value="OXIDOREDUCTASE, SHORT-CHAIN DEHYDROGENASE/REDUCTASE FAMILY (AFU_ORTHOLOGUE AFUA_5G02870)"/>
    <property type="match status" value="1"/>
</dbReference>